<gene>
    <name evidence="2" type="ORF">KIN34_06205</name>
</gene>
<dbReference type="EMBL" id="JAHBOH010000001">
    <property type="protein sequence ID" value="MBT0993878.1"/>
    <property type="molecule type" value="Genomic_DNA"/>
</dbReference>
<evidence type="ECO:0000313" key="3">
    <source>
        <dbReference type="Proteomes" id="UP000722125"/>
    </source>
</evidence>
<reference evidence="2 3" key="1">
    <citation type="submission" date="2021-05" db="EMBL/GenBank/DDBJ databases">
        <title>Description of Cellulomonas sp. DKR-3 sp. nov.</title>
        <authorList>
            <person name="Dahal R.H."/>
            <person name="Chaudhary D.K."/>
        </authorList>
    </citation>
    <scope>NUCLEOTIDE SEQUENCE [LARGE SCALE GENOMIC DNA]</scope>
    <source>
        <strain evidence="2 3">DKR-3</strain>
    </source>
</reference>
<protein>
    <recommendedName>
        <fullName evidence="4">DUF4126 domain-containing protein</fullName>
    </recommendedName>
</protein>
<keyword evidence="3" id="KW-1185">Reference proteome</keyword>
<dbReference type="RefSeq" id="WP_214348166.1">
    <property type="nucleotide sequence ID" value="NZ_JAHBOH010000001.1"/>
</dbReference>
<feature type="transmembrane region" description="Helical" evidence="1">
    <location>
        <begin position="6"/>
        <end position="30"/>
    </location>
</feature>
<feature type="transmembrane region" description="Helical" evidence="1">
    <location>
        <begin position="93"/>
        <end position="114"/>
    </location>
</feature>
<accession>A0ABS5TXJ8</accession>
<evidence type="ECO:0008006" key="4">
    <source>
        <dbReference type="Google" id="ProtNLM"/>
    </source>
</evidence>
<keyword evidence="1" id="KW-0812">Transmembrane</keyword>
<evidence type="ECO:0000256" key="1">
    <source>
        <dbReference type="SAM" id="Phobius"/>
    </source>
</evidence>
<organism evidence="2 3">
    <name type="scientific">Cellulomonas fulva</name>
    <dbReference type="NCBI Taxonomy" id="2835530"/>
    <lineage>
        <taxon>Bacteria</taxon>
        <taxon>Bacillati</taxon>
        <taxon>Actinomycetota</taxon>
        <taxon>Actinomycetes</taxon>
        <taxon>Micrococcales</taxon>
        <taxon>Cellulomonadaceae</taxon>
        <taxon>Cellulomonas</taxon>
    </lineage>
</organism>
<comment type="caution">
    <text evidence="2">The sequence shown here is derived from an EMBL/GenBank/DDBJ whole genome shotgun (WGS) entry which is preliminary data.</text>
</comment>
<sequence length="150" mass="14858">MGVILRSWWLGVAAGGRASTGLAVPVLVALRDRDGAAARLGRVVVGLAAAGELVGDKLPTTPSRLGQPQLLGRLAAGGVGAVALAAAERRPVGAWLPAAVLGTAGAFAGSVLGASWRAAAAERGLPDTRAALVEDATVTALAGRLVRTAR</sequence>
<evidence type="ECO:0000313" key="2">
    <source>
        <dbReference type="EMBL" id="MBT0993878.1"/>
    </source>
</evidence>
<keyword evidence="1" id="KW-0472">Membrane</keyword>
<name>A0ABS5TXJ8_9CELL</name>
<dbReference type="Proteomes" id="UP000722125">
    <property type="component" value="Unassembled WGS sequence"/>
</dbReference>
<proteinExistence type="predicted"/>
<keyword evidence="1" id="KW-1133">Transmembrane helix</keyword>